<sequence>MKNYYISSAKVLQKSEKTERFFKKILFSFVLSIIYTIFAKDNK</sequence>
<dbReference type="EMBL" id="ACBX02000044">
    <property type="protein sequence ID" value="EFB34161.1"/>
    <property type="molecule type" value="Genomic_DNA"/>
</dbReference>
<keyword evidence="1" id="KW-0472">Membrane</keyword>
<dbReference type="STRING" id="537011.PREVCOP_06329"/>
<reference evidence="2" key="1">
    <citation type="submission" date="2009-11" db="EMBL/GenBank/DDBJ databases">
        <authorList>
            <person name="Weinstock G."/>
            <person name="Sodergren E."/>
            <person name="Clifton S."/>
            <person name="Fulton L."/>
            <person name="Fulton B."/>
            <person name="Courtney L."/>
            <person name="Fronick C."/>
            <person name="Harrison M."/>
            <person name="Strong C."/>
            <person name="Farmer C."/>
            <person name="Delahaunty K."/>
            <person name="Markovic C."/>
            <person name="Hall O."/>
            <person name="Minx P."/>
            <person name="Tomlinson C."/>
            <person name="Mitreva M."/>
            <person name="Nelson J."/>
            <person name="Hou S."/>
            <person name="Wollam A."/>
            <person name="Pepin K.H."/>
            <person name="Johnson M."/>
            <person name="Bhonagiri V."/>
            <person name="Nash W.E."/>
            <person name="Warren W."/>
            <person name="Chinwalla A."/>
            <person name="Mardis E.R."/>
            <person name="Wilson R.K."/>
        </authorList>
    </citation>
    <scope>NUCLEOTIDE SEQUENCE [LARGE SCALE GENOMIC DNA]</scope>
    <source>
        <strain evidence="2">DSM 18205</strain>
    </source>
</reference>
<keyword evidence="3" id="KW-1185">Reference proteome</keyword>
<dbReference type="HOGENOM" id="CLU_3237603_0_0_10"/>
<keyword evidence="1" id="KW-0812">Transmembrane</keyword>
<evidence type="ECO:0000313" key="2">
    <source>
        <dbReference type="EMBL" id="EFB34161.1"/>
    </source>
</evidence>
<evidence type="ECO:0000313" key="3">
    <source>
        <dbReference type="Proteomes" id="UP000004477"/>
    </source>
</evidence>
<organism evidence="2 3">
    <name type="scientific">Segatella copri DSM 18205</name>
    <dbReference type="NCBI Taxonomy" id="537011"/>
    <lineage>
        <taxon>Bacteria</taxon>
        <taxon>Pseudomonadati</taxon>
        <taxon>Bacteroidota</taxon>
        <taxon>Bacteroidia</taxon>
        <taxon>Bacteroidales</taxon>
        <taxon>Prevotellaceae</taxon>
        <taxon>Segatella</taxon>
    </lineage>
</organism>
<proteinExistence type="predicted"/>
<protein>
    <submittedName>
        <fullName evidence="2">Uncharacterized protein</fullName>
    </submittedName>
</protein>
<dbReference type="PaxDb" id="537011-PREVCOP_06329"/>
<name>D1PGG4_9BACT</name>
<evidence type="ECO:0000256" key="1">
    <source>
        <dbReference type="SAM" id="Phobius"/>
    </source>
</evidence>
<keyword evidence="1" id="KW-1133">Transmembrane helix</keyword>
<comment type="caution">
    <text evidence="2">The sequence shown here is derived from an EMBL/GenBank/DDBJ whole genome shotgun (WGS) entry which is preliminary data.</text>
</comment>
<gene>
    <name evidence="2" type="ORF">PREVCOP_06329</name>
</gene>
<accession>D1PGG4</accession>
<dbReference type="Proteomes" id="UP000004477">
    <property type="component" value="Unassembled WGS sequence"/>
</dbReference>
<feature type="transmembrane region" description="Helical" evidence="1">
    <location>
        <begin position="21"/>
        <end position="38"/>
    </location>
</feature>
<dbReference type="AlphaFoldDB" id="D1PGG4"/>